<protein>
    <submittedName>
        <fullName evidence="1">Capsule assembly protein Wzi</fullName>
    </submittedName>
</protein>
<evidence type="ECO:0000313" key="2">
    <source>
        <dbReference type="Proteomes" id="UP000016600"/>
    </source>
</evidence>
<sequence length="510" mass="58041">MVCSVVRAQRQDDGPKPIHPVAGLHYNIEMQASGAKGQTPLWLNANRYGLSSLERANGYLRTAFVRPLQTDSGRKWALGYGIDVALPYHYTSKVVVQQAFVELRWLHGTLSVGSKQVPMALKNNALSSGSQALGINARPVPQVRLSLPDYWTLPFGNGWLHLKGHLSYGKMTDDAWQQEFTDRKQRYADDVLFHSKAGYLKLGNSEVFCPWSLELELEMASTFGGTAYLPKSDGSLQVVKGGTGLRDYWKALVPGGSEVIEKGTVYQNAAGNQLGSWLVRVNYESEIWRLGAYADKFFEDHSAMLQLDYDGYGTGDDWNKRTKRRYLLYDFKDWMLGVELNFKYNRWLRNIVLEYIYTKYQSGPVYHDHTPAISDHIGGRDNYYNHHIYTGWQHWGQVMGNPLFRSPIYNRNGKIDVANNRFVAYHLGFDGWPTDKLAYRVLATYQTGYGTYVDPYTKPHHNISVLLELDWKLRHDWRVKGGCAMDAGSILGHNYGVQLTVSKCGIFNFK</sequence>
<dbReference type="InterPro" id="IPR038636">
    <property type="entry name" value="Wzi_sf"/>
</dbReference>
<reference evidence="1 2" key="1">
    <citation type="submission" date="2013-08" db="EMBL/GenBank/DDBJ databases">
        <authorList>
            <person name="Durkin A.S."/>
            <person name="Haft D.R."/>
            <person name="McCorrison J."/>
            <person name="Torralba M."/>
            <person name="Gillis M."/>
            <person name="Haft D.H."/>
            <person name="Methe B."/>
            <person name="Sutton G."/>
            <person name="Nelson K.E."/>
        </authorList>
    </citation>
    <scope>NUCLEOTIDE SEQUENCE [LARGE SCALE GENOMIC DNA]</scope>
    <source>
        <strain evidence="1 2">F0068</strain>
    </source>
</reference>
<proteinExistence type="predicted"/>
<dbReference type="Gene3D" id="2.40.160.130">
    <property type="entry name" value="Capsule assembly protein Wzi"/>
    <property type="match status" value="1"/>
</dbReference>
<dbReference type="Proteomes" id="UP000016600">
    <property type="component" value="Unassembled WGS sequence"/>
</dbReference>
<organism evidence="1 2">
    <name type="scientific">Hoylesella pleuritidis F0068</name>
    <dbReference type="NCBI Taxonomy" id="1081904"/>
    <lineage>
        <taxon>Bacteria</taxon>
        <taxon>Pseudomonadati</taxon>
        <taxon>Bacteroidota</taxon>
        <taxon>Bacteroidia</taxon>
        <taxon>Bacteroidales</taxon>
        <taxon>Prevotellaceae</taxon>
        <taxon>Hoylesella</taxon>
    </lineage>
</organism>
<dbReference type="EMBL" id="AWET01000017">
    <property type="protein sequence ID" value="ERK03138.1"/>
    <property type="molecule type" value="Genomic_DNA"/>
</dbReference>
<dbReference type="PATRIC" id="fig|1081904.3.peg.870"/>
<evidence type="ECO:0000313" key="1">
    <source>
        <dbReference type="EMBL" id="ERK03138.1"/>
    </source>
</evidence>
<comment type="caution">
    <text evidence="1">The sequence shown here is derived from an EMBL/GenBank/DDBJ whole genome shotgun (WGS) entry which is preliminary data.</text>
</comment>
<keyword evidence="2" id="KW-1185">Reference proteome</keyword>
<accession>U2LF91</accession>
<dbReference type="AlphaFoldDB" id="U2LF91"/>
<gene>
    <name evidence="1" type="ORF">HMPREF1218_1997</name>
</gene>
<name>U2LF91_9BACT</name>